<protein>
    <recommendedName>
        <fullName evidence="3">Glycosyltransferase family 69 protein</fullName>
    </recommendedName>
</protein>
<dbReference type="PROSITE" id="PS51257">
    <property type="entry name" value="PROKAR_LIPOPROTEIN"/>
    <property type="match status" value="1"/>
</dbReference>
<proteinExistence type="predicted"/>
<dbReference type="InterPro" id="IPR021047">
    <property type="entry name" value="Mannosyltransferase_CMT1"/>
</dbReference>
<organism evidence="1 2">
    <name type="scientific">Blepharisma stoltei</name>
    <dbReference type="NCBI Taxonomy" id="1481888"/>
    <lineage>
        <taxon>Eukaryota</taxon>
        <taxon>Sar</taxon>
        <taxon>Alveolata</taxon>
        <taxon>Ciliophora</taxon>
        <taxon>Postciliodesmatophora</taxon>
        <taxon>Heterotrichea</taxon>
        <taxon>Heterotrichida</taxon>
        <taxon>Blepharismidae</taxon>
        <taxon>Blepharisma</taxon>
    </lineage>
</organism>
<comment type="caution">
    <text evidence="1">The sequence shown here is derived from an EMBL/GenBank/DDBJ whole genome shotgun (WGS) entry which is preliminary data.</text>
</comment>
<dbReference type="SUPFAM" id="SSF53448">
    <property type="entry name" value="Nucleotide-diphospho-sugar transferases"/>
    <property type="match status" value="1"/>
</dbReference>
<evidence type="ECO:0008006" key="3">
    <source>
        <dbReference type="Google" id="ProtNLM"/>
    </source>
</evidence>
<reference evidence="1" key="1">
    <citation type="submission" date="2021-09" db="EMBL/GenBank/DDBJ databases">
        <authorList>
            <consortium name="AG Swart"/>
            <person name="Singh M."/>
            <person name="Singh A."/>
            <person name="Seah K."/>
            <person name="Emmerich C."/>
        </authorList>
    </citation>
    <scope>NUCLEOTIDE SEQUENCE</scope>
    <source>
        <strain evidence="1">ATCC30299</strain>
    </source>
</reference>
<dbReference type="InterPro" id="IPR029044">
    <property type="entry name" value="Nucleotide-diphossugar_trans"/>
</dbReference>
<evidence type="ECO:0000313" key="1">
    <source>
        <dbReference type="EMBL" id="CAG9335901.1"/>
    </source>
</evidence>
<gene>
    <name evidence="1" type="ORF">BSTOLATCC_MIC65220</name>
</gene>
<dbReference type="PANTHER" id="PTHR34144:SF7">
    <property type="entry name" value="EXPORT PROTEIN (CAP59), PUTATIVE (AFU_ORTHOLOGUE AFUA_7G05020)-RELATED"/>
    <property type="match status" value="1"/>
</dbReference>
<dbReference type="PANTHER" id="PTHR34144">
    <property type="entry name" value="CHROMOSOME 8, WHOLE GENOME SHOTGUN SEQUENCE"/>
    <property type="match status" value="1"/>
</dbReference>
<evidence type="ECO:0000313" key="2">
    <source>
        <dbReference type="Proteomes" id="UP001162131"/>
    </source>
</evidence>
<accession>A0AAU9KCY8</accession>
<name>A0AAU9KCY8_9CILI</name>
<dbReference type="Pfam" id="PF11735">
    <property type="entry name" value="CAP59_mtransfer"/>
    <property type="match status" value="1"/>
</dbReference>
<dbReference type="AlphaFoldDB" id="A0AAU9KCY8"/>
<dbReference type="Proteomes" id="UP001162131">
    <property type="component" value="Unassembled WGS sequence"/>
</dbReference>
<dbReference type="EMBL" id="CAJZBQ010000063">
    <property type="protein sequence ID" value="CAG9335901.1"/>
    <property type="molecule type" value="Genomic_DNA"/>
</dbReference>
<sequence>MNIMKLGTLVILSAGILACTFFLFQTTSSPHKRINENYFLVANYFNSQEALEYTIPEIKKLLKELRNGENLYVSFFENGSEDDTASLLKEFQKSLDIPNTIIVCNMTGSNAWEGKQILGEELSKKVFKMKAEYRYRKMAGIRNVALLPLYDHTFEHNEWPTKIVFLNDIYFTADEILELIYTKEGNFDVVCPLDFYYEFYDTLVARDVEGYWFSGNYPFTRHNESQVLIKNNEPFEVYSCWNGIAILNAEPILKQGVKFRPRKYDSENCECPQSECLLICTDYRKKGYDKIYINPKVRVSYEWKYYMLHKYPVFRALVNLYQWMWYEFNEVSYGKNASEVGCGMPPYFDLKKEPKYMSLVSSECKLPYRESHAFNATPEKIMQEQKYTERFYNRLLSTCIDDK</sequence>
<keyword evidence="2" id="KW-1185">Reference proteome</keyword>